<evidence type="ECO:0000256" key="2">
    <source>
        <dbReference type="SAM" id="Phobius"/>
    </source>
</evidence>
<dbReference type="InterPro" id="IPR019734">
    <property type="entry name" value="TPR_rpt"/>
</dbReference>
<dbReference type="Proteomes" id="UP000233256">
    <property type="component" value="Unassembled WGS sequence"/>
</dbReference>
<feature type="transmembrane region" description="Helical" evidence="2">
    <location>
        <begin position="21"/>
        <end position="50"/>
    </location>
</feature>
<protein>
    <recommendedName>
        <fullName evidence="5">Tetratricopeptide repeat protein</fullName>
    </recommendedName>
</protein>
<dbReference type="InterPro" id="IPR011990">
    <property type="entry name" value="TPR-like_helical_dom_sf"/>
</dbReference>
<proteinExistence type="predicted"/>
<dbReference type="EMBL" id="PGXC01000007">
    <property type="protein sequence ID" value="PKK90177.1"/>
    <property type="molecule type" value="Genomic_DNA"/>
</dbReference>
<organism evidence="3 4">
    <name type="scientific">Candidatus Wallbacteria bacterium HGW-Wallbacteria-1</name>
    <dbReference type="NCBI Taxonomy" id="2013854"/>
    <lineage>
        <taxon>Bacteria</taxon>
        <taxon>Candidatus Walliibacteriota</taxon>
    </lineage>
</organism>
<feature type="compositionally biased region" description="Low complexity" evidence="1">
    <location>
        <begin position="363"/>
        <end position="377"/>
    </location>
</feature>
<evidence type="ECO:0000313" key="4">
    <source>
        <dbReference type="Proteomes" id="UP000233256"/>
    </source>
</evidence>
<dbReference type="Gene3D" id="1.25.40.10">
    <property type="entry name" value="Tetratricopeptide repeat domain"/>
    <property type="match status" value="1"/>
</dbReference>
<accession>A0A2N1PPA6</accession>
<keyword evidence="2" id="KW-1133">Transmembrane helix</keyword>
<sequence length="611" mass="66543">MNNTSGSEKENENQKQKNVSLFDYITIFIVTISFMISILTVTFFHGALALSDQATMNPKRNGKDKSNGENTSNVVKLSGVNITNNGSDRFSDSLGKAILGARGEEIMKIWMKARQMNGVPGSFEAFMVHEGLIPWTRILPEKYRSVGGLDSIAPESPVSIQKQFGSSVNIVFNSPGVGLDPFFDWSPNEKTGPEEILKLARWAFQKGFYSQSRQCFTQPGVSDLMTSDDDAIYELVRPLDQLSAWLRSQVPLWISTGDSDRAQAGAEVTAWLSPGGVWALLWLAETEFRQDDFHDACSRSFIYRSGLITGWDPRGVSIEASSRIAMGDLAGALGTLDSWPPLSHRYSESGQQIVNSSDRRSVSETGSTVSESGTSASETGTLIARKSEFTPVSIDYGDFLPGLFLRRGRILLEMGRPALAIEDGEQCLLLSRGHQEMAAMALSASLLLGRSHLALKHSLDALDALDMAKKLGASPEEYLWDRAMAALAAGRPSRALTDLRDLQHTTADTAGARLMAAELLLTPGGFYNPQEAVLHLEKALLMLSESEPSQTGRTVPLIESSRDDRVRALLGLAMAHHLCGDREKALASLESARVLSPGTIAIEKVSRALGK</sequence>
<feature type="region of interest" description="Disordered" evidence="1">
    <location>
        <begin position="55"/>
        <end position="74"/>
    </location>
</feature>
<keyword evidence="2" id="KW-0812">Transmembrane</keyword>
<gene>
    <name evidence="3" type="ORF">CVV64_10635</name>
</gene>
<name>A0A2N1PPA6_9BACT</name>
<dbReference type="SMART" id="SM00028">
    <property type="entry name" value="TPR"/>
    <property type="match status" value="3"/>
</dbReference>
<comment type="caution">
    <text evidence="3">The sequence shown here is derived from an EMBL/GenBank/DDBJ whole genome shotgun (WGS) entry which is preliminary data.</text>
</comment>
<dbReference type="SUPFAM" id="SSF48452">
    <property type="entry name" value="TPR-like"/>
    <property type="match status" value="1"/>
</dbReference>
<reference evidence="3 4" key="1">
    <citation type="journal article" date="2017" name="ISME J.">
        <title>Potential for microbial H2 and metal transformations associated with novel bacteria and archaea in deep terrestrial subsurface sediments.</title>
        <authorList>
            <person name="Hernsdorf A.W."/>
            <person name="Amano Y."/>
            <person name="Miyakawa K."/>
            <person name="Ise K."/>
            <person name="Suzuki Y."/>
            <person name="Anantharaman K."/>
            <person name="Probst A."/>
            <person name="Burstein D."/>
            <person name="Thomas B.C."/>
            <person name="Banfield J.F."/>
        </authorList>
    </citation>
    <scope>NUCLEOTIDE SEQUENCE [LARGE SCALE GENOMIC DNA]</scope>
    <source>
        <strain evidence="3">HGW-Wallbacteria-1</strain>
    </source>
</reference>
<feature type="region of interest" description="Disordered" evidence="1">
    <location>
        <begin position="349"/>
        <end position="377"/>
    </location>
</feature>
<keyword evidence="2" id="KW-0472">Membrane</keyword>
<evidence type="ECO:0008006" key="5">
    <source>
        <dbReference type="Google" id="ProtNLM"/>
    </source>
</evidence>
<evidence type="ECO:0000313" key="3">
    <source>
        <dbReference type="EMBL" id="PKK90177.1"/>
    </source>
</evidence>
<evidence type="ECO:0000256" key="1">
    <source>
        <dbReference type="SAM" id="MobiDB-lite"/>
    </source>
</evidence>
<dbReference type="AlphaFoldDB" id="A0A2N1PPA6"/>